<dbReference type="PANTHER" id="PTHR38436">
    <property type="entry name" value="POLYKETIDE CYCLASE SNOAL-LIKE DOMAIN"/>
    <property type="match status" value="1"/>
</dbReference>
<dbReference type="InterPro" id="IPR009959">
    <property type="entry name" value="Cyclase_SnoaL-like"/>
</dbReference>
<dbReference type="Pfam" id="PF07366">
    <property type="entry name" value="SnoaL"/>
    <property type="match status" value="1"/>
</dbReference>
<dbReference type="EMBL" id="CXWC01000010">
    <property type="protein sequence ID" value="CTQ70133.1"/>
    <property type="molecule type" value="Genomic_DNA"/>
</dbReference>
<evidence type="ECO:0000313" key="3">
    <source>
        <dbReference type="Proteomes" id="UP000049983"/>
    </source>
</evidence>
<keyword evidence="3" id="KW-1185">Reference proteome</keyword>
<evidence type="ECO:0000256" key="1">
    <source>
        <dbReference type="SAM" id="MobiDB-lite"/>
    </source>
</evidence>
<feature type="region of interest" description="Disordered" evidence="1">
    <location>
        <begin position="1"/>
        <end position="22"/>
    </location>
</feature>
<dbReference type="GO" id="GO:0030638">
    <property type="term" value="P:polyketide metabolic process"/>
    <property type="evidence" value="ECO:0007669"/>
    <property type="project" value="InterPro"/>
</dbReference>
<dbReference type="SUPFAM" id="SSF54427">
    <property type="entry name" value="NTF2-like"/>
    <property type="match status" value="2"/>
</dbReference>
<reference evidence="3" key="1">
    <citation type="submission" date="2015-07" db="EMBL/GenBank/DDBJ databases">
        <authorList>
            <person name="Rodrigo-Torres Lidia"/>
            <person name="Arahal R.David."/>
        </authorList>
    </citation>
    <scope>NUCLEOTIDE SEQUENCE [LARGE SCALE GENOMIC DNA]</scope>
    <source>
        <strain evidence="3">CECT 5096</strain>
    </source>
</reference>
<dbReference type="PANTHER" id="PTHR38436:SF1">
    <property type="entry name" value="ESTER CYCLASE"/>
    <property type="match status" value="1"/>
</dbReference>
<name>A0A0M7A8S0_9HYPH</name>
<proteinExistence type="predicted"/>
<dbReference type="STRING" id="311410.LA5095_01131"/>
<dbReference type="Proteomes" id="UP000049983">
    <property type="component" value="Unassembled WGS sequence"/>
</dbReference>
<dbReference type="AlphaFoldDB" id="A0A0M7A8S0"/>
<organism evidence="2 3">
    <name type="scientific">Roseibium album</name>
    <dbReference type="NCBI Taxonomy" id="311410"/>
    <lineage>
        <taxon>Bacteria</taxon>
        <taxon>Pseudomonadati</taxon>
        <taxon>Pseudomonadota</taxon>
        <taxon>Alphaproteobacteria</taxon>
        <taxon>Hyphomicrobiales</taxon>
        <taxon>Stappiaceae</taxon>
        <taxon>Roseibium</taxon>
    </lineage>
</organism>
<evidence type="ECO:0000313" key="2">
    <source>
        <dbReference type="EMBL" id="CTQ70133.1"/>
    </source>
</evidence>
<dbReference type="OrthoDB" id="2769928at2"/>
<feature type="compositionally biased region" description="Polar residues" evidence="1">
    <location>
        <begin position="1"/>
        <end position="15"/>
    </location>
</feature>
<dbReference type="Gene3D" id="3.10.450.50">
    <property type="match status" value="2"/>
</dbReference>
<sequence length="382" mass="42761">MTNFSTNRDQGSNHPASALDRAHMPDGFDVSLAGYTSGRTVRIPENFGPRQSLEGFDPDYRNIVDYIVRITHRIWETDANGVEYIADCYAPDSLVYDDYGLQTGNKKIVADTHHTTRAFPDIILDAEEVIWAGDDTIGFHTSHRTRIIGTNTGPSRYGAPTGARVNLLVIANCVALGNDIFLEHVLYNTSAMLKQLGVDLWQEAERLAADPPAGWPRSNQLWNDLRRAVAPDEPLSVADPIAGFDPDQFARAVHDNIWNGDQTTIVTCYAPGFEFEGTTERRFAGHAAFLGYTKEMREAFPDLKLQVDEVYWMGNDEDGWLVSTRWSAEATHTGGTLYRSPTGKACQIWGITQWQVENGKITKEWQLFNELDLMMQIAAARI</sequence>
<protein>
    <submittedName>
        <fullName evidence="2">Putative ester cyclase</fullName>
    </submittedName>
</protein>
<dbReference type="InterPro" id="IPR032710">
    <property type="entry name" value="NTF2-like_dom_sf"/>
</dbReference>
<accession>A0A0M7A8S0</accession>
<gene>
    <name evidence="2" type="ORF">LA5096_02386</name>
</gene>